<dbReference type="Pfam" id="PF00528">
    <property type="entry name" value="BPD_transp_1"/>
    <property type="match status" value="1"/>
</dbReference>
<dbReference type="CDD" id="cd06261">
    <property type="entry name" value="TM_PBP2"/>
    <property type="match status" value="1"/>
</dbReference>
<dbReference type="EMBL" id="JACHIA010000002">
    <property type="protein sequence ID" value="MBB6069444.1"/>
    <property type="molecule type" value="Genomic_DNA"/>
</dbReference>
<feature type="transmembrane region" description="Helical" evidence="7">
    <location>
        <begin position="190"/>
        <end position="218"/>
    </location>
</feature>
<evidence type="ECO:0000313" key="9">
    <source>
        <dbReference type="EMBL" id="MBB6069444.1"/>
    </source>
</evidence>
<dbReference type="InterPro" id="IPR051393">
    <property type="entry name" value="ABC_transporter_permease"/>
</dbReference>
<feature type="domain" description="ABC transmembrane type-1" evidence="8">
    <location>
        <begin position="104"/>
        <end position="317"/>
    </location>
</feature>
<feature type="transmembrane region" description="Helical" evidence="7">
    <location>
        <begin position="142"/>
        <end position="162"/>
    </location>
</feature>
<accession>A0A841GVH9</accession>
<evidence type="ECO:0000313" key="10">
    <source>
        <dbReference type="Proteomes" id="UP000582837"/>
    </source>
</evidence>
<dbReference type="Proteomes" id="UP000582837">
    <property type="component" value="Unassembled WGS sequence"/>
</dbReference>
<proteinExistence type="inferred from homology"/>
<dbReference type="Gene3D" id="1.10.3720.10">
    <property type="entry name" value="MetI-like"/>
    <property type="match status" value="1"/>
</dbReference>
<feature type="transmembrane region" description="Helical" evidence="7">
    <location>
        <begin position="299"/>
        <end position="320"/>
    </location>
</feature>
<comment type="caution">
    <text evidence="9">The sequence shown here is derived from an EMBL/GenBank/DDBJ whole genome shotgun (WGS) entry which is preliminary data.</text>
</comment>
<feature type="transmembrane region" description="Helical" evidence="7">
    <location>
        <begin position="108"/>
        <end position="130"/>
    </location>
</feature>
<feature type="transmembrane region" description="Helical" evidence="7">
    <location>
        <begin position="42"/>
        <end position="65"/>
    </location>
</feature>
<dbReference type="GO" id="GO:0055085">
    <property type="term" value="P:transmembrane transport"/>
    <property type="evidence" value="ECO:0007669"/>
    <property type="project" value="InterPro"/>
</dbReference>
<comment type="similarity">
    <text evidence="7">Belongs to the binding-protein-dependent transport system permease family.</text>
</comment>
<keyword evidence="2 7" id="KW-0813">Transport</keyword>
<evidence type="ECO:0000256" key="6">
    <source>
        <dbReference type="ARBA" id="ARBA00023136"/>
    </source>
</evidence>
<dbReference type="PROSITE" id="PS50928">
    <property type="entry name" value="ABC_TM1"/>
    <property type="match status" value="1"/>
</dbReference>
<dbReference type="PANTHER" id="PTHR30193">
    <property type="entry name" value="ABC TRANSPORTER PERMEASE PROTEIN"/>
    <property type="match status" value="1"/>
</dbReference>
<reference evidence="9 10" key="1">
    <citation type="submission" date="2020-08" db="EMBL/GenBank/DDBJ databases">
        <title>Genomic Encyclopedia of Type Strains, Phase IV (KMG-IV): sequencing the most valuable type-strain genomes for metagenomic binning, comparative biology and taxonomic classification.</title>
        <authorList>
            <person name="Goeker M."/>
        </authorList>
    </citation>
    <scope>NUCLEOTIDE SEQUENCE [LARGE SCALE GENOMIC DNA]</scope>
    <source>
        <strain evidence="9 10">DSM 29007</strain>
    </source>
</reference>
<name>A0A841GVH9_9BACT</name>
<feature type="transmembrane region" description="Helical" evidence="7">
    <location>
        <begin position="239"/>
        <end position="261"/>
    </location>
</feature>
<dbReference type="InterPro" id="IPR035906">
    <property type="entry name" value="MetI-like_sf"/>
</dbReference>
<dbReference type="AlphaFoldDB" id="A0A841GVH9"/>
<sequence length="327" mass="36293">MTDTTTGTGEISIRAEAGIAAVAGSGRRRGGLRAPAERNPAAYWFLAPALVLIFIFFFLPVMAALGLSFTDFDIYAVGDPANTRWVGLRNYTQLLGTPLFWQALRNTFYFALVGGPLSIGVSLGAALLLNQKMVRFKGLFRTVYFAPFVTTLVAVAIVWRYMFHTRYGLLNYGLGAFGMGPVDWLGDPRWAMPAIILMTVWKSFGYNMLIFIAGLQAIPEELYEAARIDGASAWQRFRHVTLPGLAPTLVFVTVITMIGFFQLFVEPYVMTMGGPLRSTTSVVLLMYEEGFRWWRIGHAAAVAFVLFIVILIATLVQLALQKRWSDA</sequence>
<keyword evidence="6 7" id="KW-0472">Membrane</keyword>
<organism evidence="9 10">
    <name type="scientific">Longimicrobium terrae</name>
    <dbReference type="NCBI Taxonomy" id="1639882"/>
    <lineage>
        <taxon>Bacteria</taxon>
        <taxon>Pseudomonadati</taxon>
        <taxon>Gemmatimonadota</taxon>
        <taxon>Longimicrobiia</taxon>
        <taxon>Longimicrobiales</taxon>
        <taxon>Longimicrobiaceae</taxon>
        <taxon>Longimicrobium</taxon>
    </lineage>
</organism>
<keyword evidence="3" id="KW-1003">Cell membrane</keyword>
<evidence type="ECO:0000256" key="4">
    <source>
        <dbReference type="ARBA" id="ARBA00022692"/>
    </source>
</evidence>
<evidence type="ECO:0000259" key="8">
    <source>
        <dbReference type="PROSITE" id="PS50928"/>
    </source>
</evidence>
<keyword evidence="9" id="KW-0762">Sugar transport</keyword>
<dbReference type="SUPFAM" id="SSF161098">
    <property type="entry name" value="MetI-like"/>
    <property type="match status" value="1"/>
</dbReference>
<keyword evidence="4 7" id="KW-0812">Transmembrane</keyword>
<dbReference type="PANTHER" id="PTHR30193:SF37">
    <property type="entry name" value="INNER MEMBRANE ABC TRANSPORTER PERMEASE PROTEIN YCJO"/>
    <property type="match status" value="1"/>
</dbReference>
<evidence type="ECO:0000256" key="7">
    <source>
        <dbReference type="RuleBase" id="RU363032"/>
    </source>
</evidence>
<keyword evidence="5 7" id="KW-1133">Transmembrane helix</keyword>
<dbReference type="GO" id="GO:0005886">
    <property type="term" value="C:plasma membrane"/>
    <property type="evidence" value="ECO:0007669"/>
    <property type="project" value="UniProtKB-SubCell"/>
</dbReference>
<protein>
    <submittedName>
        <fullName evidence="9">Multiple sugar transport system permease protein</fullName>
    </submittedName>
</protein>
<evidence type="ECO:0000256" key="3">
    <source>
        <dbReference type="ARBA" id="ARBA00022475"/>
    </source>
</evidence>
<evidence type="ECO:0000256" key="1">
    <source>
        <dbReference type="ARBA" id="ARBA00004651"/>
    </source>
</evidence>
<dbReference type="InterPro" id="IPR000515">
    <property type="entry name" value="MetI-like"/>
</dbReference>
<gene>
    <name evidence="9" type="ORF">HNQ61_001059</name>
</gene>
<evidence type="ECO:0000256" key="5">
    <source>
        <dbReference type="ARBA" id="ARBA00022989"/>
    </source>
</evidence>
<keyword evidence="10" id="KW-1185">Reference proteome</keyword>
<comment type="subcellular location">
    <subcellularLocation>
        <location evidence="1 7">Cell membrane</location>
        <topology evidence="1 7">Multi-pass membrane protein</topology>
    </subcellularLocation>
</comment>
<dbReference type="RefSeq" id="WP_170037654.1">
    <property type="nucleotide sequence ID" value="NZ_JABDTL010000002.1"/>
</dbReference>
<evidence type="ECO:0000256" key="2">
    <source>
        <dbReference type="ARBA" id="ARBA00022448"/>
    </source>
</evidence>